<dbReference type="OrthoDB" id="74572at2759"/>
<gene>
    <name evidence="2" type="ORF">THRCLA_23423</name>
</gene>
<keyword evidence="3" id="KW-1185">Reference proteome</keyword>
<dbReference type="AlphaFoldDB" id="A0A1V9Y5Q6"/>
<evidence type="ECO:0000256" key="1">
    <source>
        <dbReference type="SAM" id="MobiDB-lite"/>
    </source>
</evidence>
<comment type="caution">
    <text evidence="2">The sequence shown here is derived from an EMBL/GenBank/DDBJ whole genome shotgun (WGS) entry which is preliminary data.</text>
</comment>
<evidence type="ECO:0000313" key="2">
    <source>
        <dbReference type="EMBL" id="OQR81039.1"/>
    </source>
</evidence>
<reference evidence="2 3" key="1">
    <citation type="journal article" date="2014" name="Genome Biol. Evol.">
        <title>The secreted proteins of Achlya hypogyna and Thraustotheca clavata identify the ancestral oomycete secretome and reveal gene acquisitions by horizontal gene transfer.</title>
        <authorList>
            <person name="Misner I."/>
            <person name="Blouin N."/>
            <person name="Leonard G."/>
            <person name="Richards T.A."/>
            <person name="Lane C.E."/>
        </authorList>
    </citation>
    <scope>NUCLEOTIDE SEQUENCE [LARGE SCALE GENOMIC DNA]</scope>
    <source>
        <strain evidence="2 3">ATCC 34112</strain>
    </source>
</reference>
<dbReference type="EMBL" id="JNBS01005081">
    <property type="protein sequence ID" value="OQR81039.1"/>
    <property type="molecule type" value="Genomic_DNA"/>
</dbReference>
<proteinExistence type="predicted"/>
<organism evidence="2 3">
    <name type="scientific">Thraustotheca clavata</name>
    <dbReference type="NCBI Taxonomy" id="74557"/>
    <lineage>
        <taxon>Eukaryota</taxon>
        <taxon>Sar</taxon>
        <taxon>Stramenopiles</taxon>
        <taxon>Oomycota</taxon>
        <taxon>Saprolegniomycetes</taxon>
        <taxon>Saprolegniales</taxon>
        <taxon>Achlyaceae</taxon>
        <taxon>Thraustotheca</taxon>
    </lineage>
</organism>
<accession>A0A1V9Y5Q6</accession>
<feature type="compositionally biased region" description="Basic and acidic residues" evidence="1">
    <location>
        <begin position="1"/>
        <end position="18"/>
    </location>
</feature>
<dbReference type="Proteomes" id="UP000243217">
    <property type="component" value="Unassembled WGS sequence"/>
</dbReference>
<sequence>MFKSFHRESNPVTKERSKPTSVLKQWFKQAVQQQPHCTCSKPKKPTKKKKVKSRSFTYPVVVNIPKKYENEKKSRMLVGNRLVVFLPSQVAATRTVRQEFDLYPLIEEEKHLCEYCLSKSNVTHVGADDEEEDEEY</sequence>
<feature type="region of interest" description="Disordered" evidence="1">
    <location>
        <begin position="1"/>
        <end position="21"/>
    </location>
</feature>
<protein>
    <submittedName>
        <fullName evidence="2">Uncharacterized protein</fullName>
    </submittedName>
</protein>
<evidence type="ECO:0000313" key="3">
    <source>
        <dbReference type="Proteomes" id="UP000243217"/>
    </source>
</evidence>
<name>A0A1V9Y5Q6_9STRA</name>